<dbReference type="InterPro" id="IPR038765">
    <property type="entry name" value="Papain-like_cys_pep_sf"/>
</dbReference>
<dbReference type="Pfam" id="PF00112">
    <property type="entry name" value="Peptidase_C1"/>
    <property type="match status" value="1"/>
</dbReference>
<organism evidence="2 3">
    <name type="scientific">Lepeophtheirus salmonis</name>
    <name type="common">Salmon louse</name>
    <name type="synonym">Caligus salmonis</name>
    <dbReference type="NCBI Taxonomy" id="72036"/>
    <lineage>
        <taxon>Eukaryota</taxon>
        <taxon>Metazoa</taxon>
        <taxon>Ecdysozoa</taxon>
        <taxon>Arthropoda</taxon>
        <taxon>Crustacea</taxon>
        <taxon>Multicrustacea</taxon>
        <taxon>Hexanauplia</taxon>
        <taxon>Copepoda</taxon>
        <taxon>Siphonostomatoida</taxon>
        <taxon>Caligidae</taxon>
        <taxon>Lepeophtheirus</taxon>
    </lineage>
</organism>
<reference evidence="2" key="1">
    <citation type="submission" date="2021-02" db="EMBL/GenBank/DDBJ databases">
        <authorList>
            <person name="Bekaert M."/>
        </authorList>
    </citation>
    <scope>NUCLEOTIDE SEQUENCE</scope>
    <source>
        <strain evidence="2">IoA-00</strain>
    </source>
</reference>
<evidence type="ECO:0000313" key="2">
    <source>
        <dbReference type="EMBL" id="CAF2965457.1"/>
    </source>
</evidence>
<evidence type="ECO:0000259" key="1">
    <source>
        <dbReference type="Pfam" id="PF00112"/>
    </source>
</evidence>
<dbReference type="Proteomes" id="UP000675881">
    <property type="component" value="Chromosome 6"/>
</dbReference>
<sequence length="138" mass="15686">MPLHIIMLPYKFSIFLVEQIESYVAIENNMASPPLLSTQQITSCSSNPYSCRGSGGCKGSINEIAYMYNQLYGIETEKEYPYTSGFTQESGECLYNASSVQGPMVRVFGYESLLSSDMYSVMEHLANKIWWVRICWKI</sequence>
<dbReference type="GO" id="GO:0006508">
    <property type="term" value="P:proteolysis"/>
    <property type="evidence" value="ECO:0007669"/>
    <property type="project" value="InterPro"/>
</dbReference>
<dbReference type="SUPFAM" id="SSF54001">
    <property type="entry name" value="Cysteine proteinases"/>
    <property type="match status" value="1"/>
</dbReference>
<gene>
    <name evidence="2" type="ORF">LSAA_11449</name>
</gene>
<evidence type="ECO:0000313" key="3">
    <source>
        <dbReference type="Proteomes" id="UP000675881"/>
    </source>
</evidence>
<dbReference type="InterPro" id="IPR000668">
    <property type="entry name" value="Peptidase_C1A_C"/>
</dbReference>
<dbReference type="GO" id="GO:0008234">
    <property type="term" value="F:cysteine-type peptidase activity"/>
    <property type="evidence" value="ECO:0007669"/>
    <property type="project" value="InterPro"/>
</dbReference>
<proteinExistence type="predicted"/>
<protein>
    <submittedName>
        <fullName evidence="2">(salmon louse) hypothetical protein</fullName>
    </submittedName>
</protein>
<keyword evidence="3" id="KW-1185">Reference proteome</keyword>
<dbReference type="AlphaFoldDB" id="A0A7R8CXV9"/>
<feature type="domain" description="Peptidase C1A papain C-terminal" evidence="1">
    <location>
        <begin position="17"/>
        <end position="127"/>
    </location>
</feature>
<dbReference type="Gene3D" id="3.90.70.10">
    <property type="entry name" value="Cysteine proteinases"/>
    <property type="match status" value="1"/>
</dbReference>
<name>A0A7R8CXV9_LEPSM</name>
<dbReference type="EMBL" id="HG994585">
    <property type="protein sequence ID" value="CAF2965457.1"/>
    <property type="molecule type" value="Genomic_DNA"/>
</dbReference>
<accession>A0A7R8CXV9</accession>